<feature type="region of interest" description="Disordered" evidence="2">
    <location>
        <begin position="17"/>
        <end position="48"/>
    </location>
</feature>
<dbReference type="EMBL" id="DF237281">
    <property type="protein sequence ID" value="GAQ87111.1"/>
    <property type="molecule type" value="Genomic_DNA"/>
</dbReference>
<dbReference type="Pfam" id="PF10184">
    <property type="entry name" value="DUF2358"/>
    <property type="match status" value="1"/>
</dbReference>
<dbReference type="Pfam" id="PF04832">
    <property type="entry name" value="SOUL"/>
    <property type="match status" value="1"/>
</dbReference>
<dbReference type="OrthoDB" id="44820at2759"/>
<feature type="compositionally biased region" description="Low complexity" evidence="2">
    <location>
        <begin position="32"/>
        <end position="48"/>
    </location>
</feature>
<dbReference type="SUPFAM" id="SSF55136">
    <property type="entry name" value="Probable bacterial effector-binding domain"/>
    <property type="match status" value="1"/>
</dbReference>
<name>A0A1Y1IDD1_KLENI</name>
<dbReference type="InterPro" id="IPR011256">
    <property type="entry name" value="Reg_factor_effector_dom_sf"/>
</dbReference>
<dbReference type="Proteomes" id="UP000054558">
    <property type="component" value="Unassembled WGS sequence"/>
</dbReference>
<evidence type="ECO:0000313" key="4">
    <source>
        <dbReference type="Proteomes" id="UP000054558"/>
    </source>
</evidence>
<organism evidence="3 4">
    <name type="scientific">Klebsormidium nitens</name>
    <name type="common">Green alga</name>
    <name type="synonym">Ulothrix nitens</name>
    <dbReference type="NCBI Taxonomy" id="105231"/>
    <lineage>
        <taxon>Eukaryota</taxon>
        <taxon>Viridiplantae</taxon>
        <taxon>Streptophyta</taxon>
        <taxon>Klebsormidiophyceae</taxon>
        <taxon>Klebsormidiales</taxon>
        <taxon>Klebsormidiaceae</taxon>
        <taxon>Klebsormidium</taxon>
    </lineage>
</organism>
<dbReference type="InterPro" id="IPR018790">
    <property type="entry name" value="DUF2358"/>
</dbReference>
<evidence type="ECO:0000313" key="3">
    <source>
        <dbReference type="EMBL" id="GAQ87111.1"/>
    </source>
</evidence>
<sequence>MSRSAVLGTRQLLHHLTSSNFGDQRRQRHRISASSPVAPRASPSLSSATPGFCPWKTCAGCGAKVGRRIRMGQRGSRQVAGNAARVHVEGAQESVSQNLMSEMIEFLKVDLPNLFNEKGIDKSKYDEKVAFIDPITKYDNLSGYLLNIQMLRFLFSPIFELRNIKQTGPSEITTRWCMRLYFRLVPWVPEVVFTGRSIMTVNPATGRFNRHVDIWDSIQDNDYFSMEGLRDFLKQVSNLAQTPRGKQIPFDILKRTAHYEIRRYPSFRVLEASSSRSIEDTSSLVELRKRVESRSDQGAPLLPLLSWVRGAEATAAVPSIPVEAVFAPESISDASVGAVSVREVGASCVAAVRFSGTPSEALVAKLERELRQALRKDGLEAEEGYAVARYSFPGSLGFLTRNEVLVWLHDYQLD</sequence>
<dbReference type="Gene3D" id="3.20.80.10">
    <property type="entry name" value="Regulatory factor, effector binding domain"/>
    <property type="match status" value="1"/>
</dbReference>
<dbReference type="PANTHER" id="PTHR34123">
    <property type="entry name" value="OS04G0578200 PROTEIN"/>
    <property type="match status" value="1"/>
</dbReference>
<accession>A0A1Y1IDD1</accession>
<dbReference type="InterPro" id="IPR006917">
    <property type="entry name" value="SOUL_heme-bd"/>
</dbReference>
<reference evidence="3 4" key="1">
    <citation type="journal article" date="2014" name="Nat. Commun.">
        <title>Klebsormidium flaccidum genome reveals primary factors for plant terrestrial adaptation.</title>
        <authorList>
            <person name="Hori K."/>
            <person name="Maruyama F."/>
            <person name="Fujisawa T."/>
            <person name="Togashi T."/>
            <person name="Yamamoto N."/>
            <person name="Seo M."/>
            <person name="Sato S."/>
            <person name="Yamada T."/>
            <person name="Mori H."/>
            <person name="Tajima N."/>
            <person name="Moriyama T."/>
            <person name="Ikeuchi M."/>
            <person name="Watanabe M."/>
            <person name="Wada H."/>
            <person name="Kobayashi K."/>
            <person name="Saito M."/>
            <person name="Masuda T."/>
            <person name="Sasaki-Sekimoto Y."/>
            <person name="Mashiguchi K."/>
            <person name="Awai K."/>
            <person name="Shimojima M."/>
            <person name="Masuda S."/>
            <person name="Iwai M."/>
            <person name="Nobusawa T."/>
            <person name="Narise T."/>
            <person name="Kondo S."/>
            <person name="Saito H."/>
            <person name="Sato R."/>
            <person name="Murakawa M."/>
            <person name="Ihara Y."/>
            <person name="Oshima-Yamada Y."/>
            <person name="Ohtaka K."/>
            <person name="Satoh M."/>
            <person name="Sonobe K."/>
            <person name="Ishii M."/>
            <person name="Ohtani R."/>
            <person name="Kanamori-Sato M."/>
            <person name="Honoki R."/>
            <person name="Miyazaki D."/>
            <person name="Mochizuki H."/>
            <person name="Umetsu J."/>
            <person name="Higashi K."/>
            <person name="Shibata D."/>
            <person name="Kamiya Y."/>
            <person name="Sato N."/>
            <person name="Nakamura Y."/>
            <person name="Tabata S."/>
            <person name="Ida S."/>
            <person name="Kurokawa K."/>
            <person name="Ohta H."/>
        </authorList>
    </citation>
    <scope>NUCLEOTIDE SEQUENCE [LARGE SCALE GENOMIC DNA]</scope>
    <source>
        <strain evidence="3 4">NIES-2285</strain>
    </source>
</reference>
<comment type="similarity">
    <text evidence="1">Belongs to the HEBP family.</text>
</comment>
<evidence type="ECO:0008006" key="5">
    <source>
        <dbReference type="Google" id="ProtNLM"/>
    </source>
</evidence>
<dbReference type="PANTHER" id="PTHR34123:SF1">
    <property type="entry name" value="OS04G0578200 PROTEIN"/>
    <property type="match status" value="1"/>
</dbReference>
<proteinExistence type="inferred from homology"/>
<dbReference type="OMA" id="QGIDRTM"/>
<evidence type="ECO:0000256" key="1">
    <source>
        <dbReference type="ARBA" id="ARBA00009817"/>
    </source>
</evidence>
<gene>
    <name evidence="3" type="ORF">KFL_003320040</name>
</gene>
<dbReference type="STRING" id="105231.A0A1Y1IDD1"/>
<keyword evidence="4" id="KW-1185">Reference proteome</keyword>
<protein>
    <recommendedName>
        <fullName evidence="5">SOUL heme-binding protein</fullName>
    </recommendedName>
</protein>
<evidence type="ECO:0000256" key="2">
    <source>
        <dbReference type="SAM" id="MobiDB-lite"/>
    </source>
</evidence>
<dbReference type="AlphaFoldDB" id="A0A1Y1IDD1"/>